<dbReference type="EMBL" id="CP021431">
    <property type="protein sequence ID" value="ART99449.1"/>
    <property type="molecule type" value="Genomic_DNA"/>
</dbReference>
<dbReference type="KEGG" id="lvs:LOKVESSMR4R_00103"/>
<dbReference type="OrthoDB" id="7855809at2"/>
<sequence length="119" mass="13309">MKRQVNSVLRYAMTIALAVGIMVSSYAQSELHEFAEFAELLAEHQAEIEDHGHSHDDIVDILHIFQGHAHEMADHDHNTAYLSPRRGLGFVAPSSTTWSLIEIAASDRSAHDLDRPPRV</sequence>
<accession>A0A1Y0E7R5</accession>
<evidence type="ECO:0000313" key="1">
    <source>
        <dbReference type="EMBL" id="ART99449.1"/>
    </source>
</evidence>
<reference evidence="1 2" key="1">
    <citation type="submission" date="2017-05" db="EMBL/GenBank/DDBJ databases">
        <title>Genome Sequence of Loktanella vestfoldensis Strain SMR4r Isolated from a Culture of the Diatom Skeletonema marinoi.</title>
        <authorList>
            <person name="Topel M."/>
            <person name="Pinder M.I.M."/>
            <person name="Johansson O.N."/>
            <person name="Kourtchenko O."/>
            <person name="Godhe A."/>
            <person name="Clarke A.K."/>
        </authorList>
    </citation>
    <scope>NUCLEOTIDE SEQUENCE [LARGE SCALE GENOMIC DNA]</scope>
    <source>
        <strain evidence="1 2">SMR4r</strain>
    </source>
</reference>
<dbReference type="RefSeq" id="WP_157898089.1">
    <property type="nucleotide sequence ID" value="NZ_CP021431.1"/>
</dbReference>
<dbReference type="Proteomes" id="UP000195273">
    <property type="component" value="Chromosome"/>
</dbReference>
<name>A0A1Y0E7R5_9RHOB</name>
<organism evidence="1 2">
    <name type="scientific">Yoonia vestfoldensis</name>
    <dbReference type="NCBI Taxonomy" id="245188"/>
    <lineage>
        <taxon>Bacteria</taxon>
        <taxon>Pseudomonadati</taxon>
        <taxon>Pseudomonadota</taxon>
        <taxon>Alphaproteobacteria</taxon>
        <taxon>Rhodobacterales</taxon>
        <taxon>Paracoccaceae</taxon>
        <taxon>Yoonia</taxon>
    </lineage>
</organism>
<protein>
    <submittedName>
        <fullName evidence="1">Uncharacterized protein</fullName>
    </submittedName>
</protein>
<dbReference type="AlphaFoldDB" id="A0A1Y0E7R5"/>
<keyword evidence="2" id="KW-1185">Reference proteome</keyword>
<proteinExistence type="predicted"/>
<gene>
    <name evidence="1" type="ORF">LOKVESSMR4R_00103</name>
</gene>
<evidence type="ECO:0000313" key="2">
    <source>
        <dbReference type="Proteomes" id="UP000195273"/>
    </source>
</evidence>